<sequence>MEPRAPWMEQEGPEYWERQTRDLKDAAQTFRVSLNILRGYYNQSEAGSHTIQRMYGCDMGPDGRLLRGYSQVAYDGADYLALNEDLRSWTVADATAQISRLKWEAAGEAEHERNY</sequence>
<dbReference type="GO" id="GO:0001916">
    <property type="term" value="P:positive regulation of T cell mediated cytotoxicity"/>
    <property type="evidence" value="ECO:0007669"/>
    <property type="project" value="TreeGrafter"/>
</dbReference>
<dbReference type="GO" id="GO:0098553">
    <property type="term" value="C:lumenal side of endoplasmic reticulum membrane"/>
    <property type="evidence" value="ECO:0007669"/>
    <property type="project" value="UniProtKB-ARBA"/>
</dbReference>
<evidence type="ECO:0000256" key="1">
    <source>
        <dbReference type="ARBA" id="ARBA00004479"/>
    </source>
</evidence>
<dbReference type="FunFam" id="3.30.500.10:FF:000001">
    <property type="entry name" value="H-2 class I histocompatibility antigen, alpha chain"/>
    <property type="match status" value="1"/>
</dbReference>
<feature type="non-terminal residue" evidence="8">
    <location>
        <position position="115"/>
    </location>
</feature>
<dbReference type="PRINTS" id="PR01638">
    <property type="entry name" value="MHCCLASSI"/>
</dbReference>
<dbReference type="PANTHER" id="PTHR16675:SF251">
    <property type="entry name" value="HLA CLASS I HISTOCOMPATIBILITY ANTIGEN, C ALPHA CHAIN"/>
    <property type="match status" value="1"/>
</dbReference>
<evidence type="ECO:0000256" key="6">
    <source>
        <dbReference type="RuleBase" id="RU004439"/>
    </source>
</evidence>
<keyword evidence="3" id="KW-0391">Immunity</keyword>
<dbReference type="InterPro" id="IPR011161">
    <property type="entry name" value="MHC_I-like_Ag-recog"/>
</dbReference>
<protein>
    <recommendedName>
        <fullName evidence="7">MHC class I-like antigen recognition-like domain-containing protein</fullName>
    </recommendedName>
</protein>
<keyword evidence="4" id="KW-0472">Membrane</keyword>
<name>A0A9X9LNS6_GULGU</name>
<dbReference type="InterPro" id="IPR011162">
    <property type="entry name" value="MHC_I/II-like_Ag-recog"/>
</dbReference>
<dbReference type="Proteomes" id="UP000269945">
    <property type="component" value="Unassembled WGS sequence"/>
</dbReference>
<dbReference type="Gene3D" id="3.30.500.10">
    <property type="entry name" value="MHC class I-like antigen recognition-like"/>
    <property type="match status" value="1"/>
</dbReference>
<comment type="caution">
    <text evidence="8">The sequence shown here is derived from an EMBL/GenBank/DDBJ whole genome shotgun (WGS) entry which is preliminary data.</text>
</comment>
<dbReference type="Pfam" id="PF00129">
    <property type="entry name" value="MHC_I"/>
    <property type="match status" value="1"/>
</dbReference>
<dbReference type="GO" id="GO:0030670">
    <property type="term" value="C:phagocytic vesicle membrane"/>
    <property type="evidence" value="ECO:0007669"/>
    <property type="project" value="UniProtKB-ARBA"/>
</dbReference>
<dbReference type="SUPFAM" id="SSF54452">
    <property type="entry name" value="MHC antigen-recognition domain"/>
    <property type="match status" value="1"/>
</dbReference>
<organism evidence="8 9">
    <name type="scientific">Gulo gulo</name>
    <name type="common">Wolverine</name>
    <name type="synonym">Gluton</name>
    <dbReference type="NCBI Taxonomy" id="48420"/>
    <lineage>
        <taxon>Eukaryota</taxon>
        <taxon>Metazoa</taxon>
        <taxon>Chordata</taxon>
        <taxon>Craniata</taxon>
        <taxon>Vertebrata</taxon>
        <taxon>Euteleostomi</taxon>
        <taxon>Mammalia</taxon>
        <taxon>Eutheria</taxon>
        <taxon>Laurasiatheria</taxon>
        <taxon>Carnivora</taxon>
        <taxon>Caniformia</taxon>
        <taxon>Musteloidea</taxon>
        <taxon>Mustelidae</taxon>
        <taxon>Guloninae</taxon>
        <taxon>Gulo</taxon>
    </lineage>
</organism>
<reference evidence="8 9" key="1">
    <citation type="submission" date="2018-10" db="EMBL/GenBank/DDBJ databases">
        <authorList>
            <person name="Ekblom R."/>
            <person name="Jareborg N."/>
        </authorList>
    </citation>
    <scope>NUCLEOTIDE SEQUENCE [LARGE SCALE GENOMIC DNA]</scope>
    <source>
        <tissue evidence="8">Muscle</tissue>
    </source>
</reference>
<dbReference type="GO" id="GO:0006955">
    <property type="term" value="P:immune response"/>
    <property type="evidence" value="ECO:0007669"/>
    <property type="project" value="TreeGrafter"/>
</dbReference>
<dbReference type="GO" id="GO:0002486">
    <property type="term" value="P:antigen processing and presentation of endogenous peptide antigen via MHC class I via ER pathway, TAP-independent"/>
    <property type="evidence" value="ECO:0007669"/>
    <property type="project" value="TreeGrafter"/>
</dbReference>
<dbReference type="GO" id="GO:0042612">
    <property type="term" value="C:MHC class I protein complex"/>
    <property type="evidence" value="ECO:0007669"/>
    <property type="project" value="UniProtKB-KW"/>
</dbReference>
<evidence type="ECO:0000259" key="7">
    <source>
        <dbReference type="Pfam" id="PF00129"/>
    </source>
</evidence>
<dbReference type="GO" id="GO:0009897">
    <property type="term" value="C:external side of plasma membrane"/>
    <property type="evidence" value="ECO:0007669"/>
    <property type="project" value="TreeGrafter"/>
</dbReference>
<keyword evidence="5" id="KW-0325">Glycoprotein</keyword>
<evidence type="ECO:0000313" key="8">
    <source>
        <dbReference type="EMBL" id="VCW77847.1"/>
    </source>
</evidence>
<dbReference type="InterPro" id="IPR001039">
    <property type="entry name" value="MHC_I_a_a1/a2"/>
</dbReference>
<proteinExistence type="inferred from homology"/>
<dbReference type="InterPro" id="IPR050208">
    <property type="entry name" value="MHC_class-I_related"/>
</dbReference>
<evidence type="ECO:0000256" key="3">
    <source>
        <dbReference type="ARBA" id="ARBA00022859"/>
    </source>
</evidence>
<accession>A0A9X9LNS6</accession>
<dbReference type="PANTHER" id="PTHR16675">
    <property type="entry name" value="MHC CLASS I-RELATED"/>
    <property type="match status" value="1"/>
</dbReference>
<dbReference type="InterPro" id="IPR037055">
    <property type="entry name" value="MHC_I-like_Ag-recog_sf"/>
</dbReference>
<dbReference type="GO" id="GO:0002476">
    <property type="term" value="P:antigen processing and presentation of endogenous peptide antigen via MHC class Ib"/>
    <property type="evidence" value="ECO:0007669"/>
    <property type="project" value="TreeGrafter"/>
</dbReference>
<evidence type="ECO:0000256" key="5">
    <source>
        <dbReference type="ARBA" id="ARBA00023180"/>
    </source>
</evidence>
<evidence type="ECO:0000313" key="9">
    <source>
        <dbReference type="Proteomes" id="UP000269945"/>
    </source>
</evidence>
<dbReference type="EMBL" id="CYRY02009464">
    <property type="protein sequence ID" value="VCW77847.1"/>
    <property type="molecule type" value="Genomic_DNA"/>
</dbReference>
<keyword evidence="9" id="KW-1185">Reference proteome</keyword>
<dbReference type="GO" id="GO:0005615">
    <property type="term" value="C:extracellular space"/>
    <property type="evidence" value="ECO:0007669"/>
    <property type="project" value="TreeGrafter"/>
</dbReference>
<keyword evidence="2" id="KW-0490">MHC I</keyword>
<dbReference type="GO" id="GO:0042605">
    <property type="term" value="F:peptide antigen binding"/>
    <property type="evidence" value="ECO:0007669"/>
    <property type="project" value="TreeGrafter"/>
</dbReference>
<comment type="subcellular location">
    <subcellularLocation>
        <location evidence="1">Membrane</location>
        <topology evidence="1">Single-pass type I membrane protein</topology>
    </subcellularLocation>
</comment>
<dbReference type="AlphaFoldDB" id="A0A9X9LNS6"/>
<evidence type="ECO:0000256" key="4">
    <source>
        <dbReference type="ARBA" id="ARBA00023136"/>
    </source>
</evidence>
<gene>
    <name evidence="8" type="ORF">BN2614_LOCUS2</name>
</gene>
<evidence type="ECO:0000256" key="2">
    <source>
        <dbReference type="ARBA" id="ARBA00022451"/>
    </source>
</evidence>
<feature type="domain" description="MHC class I-like antigen recognition-like" evidence="7">
    <location>
        <begin position="1"/>
        <end position="115"/>
    </location>
</feature>
<comment type="similarity">
    <text evidence="6">Belongs to the MHC class I family.</text>
</comment>
<dbReference type="GO" id="GO:0005102">
    <property type="term" value="F:signaling receptor binding"/>
    <property type="evidence" value="ECO:0007669"/>
    <property type="project" value="TreeGrafter"/>
</dbReference>